<gene>
    <name evidence="2" type="ORF">GZH46_00466</name>
</gene>
<keyword evidence="3" id="KW-1185">Reference proteome</keyword>
<evidence type="ECO:0000313" key="2">
    <source>
        <dbReference type="EMBL" id="KAG9510975.1"/>
    </source>
</evidence>
<dbReference type="Proteomes" id="UP000825002">
    <property type="component" value="Unassembled WGS sequence"/>
</dbReference>
<evidence type="ECO:0000313" key="3">
    <source>
        <dbReference type="Proteomes" id="UP000825002"/>
    </source>
</evidence>
<sequence length="76" mass="7778">MSKAIIIIALVACFVCVASAQLWASSLAYPSAYGTYAYPSAALAAPAIAHTVPAAVPAYGYASYAAYPSAAYILKK</sequence>
<feature type="chain" id="PRO_5045551969" evidence="1">
    <location>
        <begin position="21"/>
        <end position="76"/>
    </location>
</feature>
<keyword evidence="1" id="KW-0732">Signal</keyword>
<organism evidence="2 3">
    <name type="scientific">Fragariocoptes setiger</name>
    <dbReference type="NCBI Taxonomy" id="1670756"/>
    <lineage>
        <taxon>Eukaryota</taxon>
        <taxon>Metazoa</taxon>
        <taxon>Ecdysozoa</taxon>
        <taxon>Arthropoda</taxon>
        <taxon>Chelicerata</taxon>
        <taxon>Arachnida</taxon>
        <taxon>Acari</taxon>
        <taxon>Acariformes</taxon>
        <taxon>Trombidiformes</taxon>
        <taxon>Prostigmata</taxon>
        <taxon>Eupodina</taxon>
        <taxon>Eriophyoidea</taxon>
        <taxon>Phytoptidae</taxon>
        <taxon>Fragariocoptes</taxon>
    </lineage>
</organism>
<reference evidence="2 3" key="1">
    <citation type="submission" date="2020-10" db="EMBL/GenBank/DDBJ databases">
        <authorList>
            <person name="Klimov P.B."/>
            <person name="Dyachkov S.M."/>
            <person name="Chetverikov P.E."/>
        </authorList>
    </citation>
    <scope>NUCLEOTIDE SEQUENCE [LARGE SCALE GENOMIC DNA]</scope>
    <source>
        <strain evidence="2">BMOC 18-1129-001#AD2665</strain>
        <tissue evidence="2">Entire mites</tissue>
    </source>
</reference>
<proteinExistence type="predicted"/>
<name>A0ABQ7SCL7_9ACAR</name>
<feature type="signal peptide" evidence="1">
    <location>
        <begin position="1"/>
        <end position="20"/>
    </location>
</feature>
<evidence type="ECO:0000256" key="1">
    <source>
        <dbReference type="SAM" id="SignalP"/>
    </source>
</evidence>
<accession>A0ABQ7SCL7</accession>
<comment type="caution">
    <text evidence="2">The sequence shown here is derived from an EMBL/GenBank/DDBJ whole genome shotgun (WGS) entry which is preliminary data.</text>
</comment>
<dbReference type="EMBL" id="JAIFTH010000045">
    <property type="protein sequence ID" value="KAG9510975.1"/>
    <property type="molecule type" value="Genomic_DNA"/>
</dbReference>
<protein>
    <submittedName>
        <fullName evidence="2">Uncharacterized protein</fullName>
    </submittedName>
</protein>